<comment type="caution">
    <text evidence="4">The sequence shown here is derived from an EMBL/GenBank/DDBJ whole genome shotgun (WGS) entry which is preliminary data.</text>
</comment>
<dbReference type="CDD" id="cd19438">
    <property type="entry name" value="lipocalin_Blc-like"/>
    <property type="match status" value="1"/>
</dbReference>
<dbReference type="InterPro" id="IPR047202">
    <property type="entry name" value="Lipocalin_Blc-like_dom"/>
</dbReference>
<dbReference type="PROSITE" id="PS00213">
    <property type="entry name" value="LIPOCALIN"/>
    <property type="match status" value="1"/>
</dbReference>
<dbReference type="InterPro" id="IPR022271">
    <property type="entry name" value="Lipocalin_ApoD"/>
</dbReference>
<comment type="subunit">
    <text evidence="2">Homodimer.</text>
</comment>
<evidence type="ECO:0000313" key="4">
    <source>
        <dbReference type="EMBL" id="MBK1620260.1"/>
    </source>
</evidence>
<evidence type="ECO:0000259" key="3">
    <source>
        <dbReference type="Pfam" id="PF08212"/>
    </source>
</evidence>
<organism evidence="4 5">
    <name type="scientific">Lamprobacter modestohalophilus</name>
    <dbReference type="NCBI Taxonomy" id="1064514"/>
    <lineage>
        <taxon>Bacteria</taxon>
        <taxon>Pseudomonadati</taxon>
        <taxon>Pseudomonadota</taxon>
        <taxon>Gammaproteobacteria</taxon>
        <taxon>Chromatiales</taxon>
        <taxon>Chromatiaceae</taxon>
        <taxon>Lamprobacter</taxon>
    </lineage>
</organism>
<dbReference type="PANTHER" id="PTHR10612">
    <property type="entry name" value="APOLIPOPROTEIN D"/>
    <property type="match status" value="1"/>
</dbReference>
<keyword evidence="2" id="KW-0998">Cell outer membrane</keyword>
<reference evidence="4 5" key="1">
    <citation type="journal article" date="2020" name="Microorganisms">
        <title>Osmotic Adaptation and Compatible Solute Biosynthesis of Phototrophic Bacteria as Revealed from Genome Analyses.</title>
        <authorList>
            <person name="Imhoff J.F."/>
            <person name="Rahn T."/>
            <person name="Kunzel S."/>
            <person name="Keller A."/>
            <person name="Neulinger S.C."/>
        </authorList>
    </citation>
    <scope>NUCLEOTIDE SEQUENCE [LARGE SCALE GENOMIC DNA]</scope>
    <source>
        <strain evidence="4 5">DSM 25653</strain>
    </source>
</reference>
<dbReference type="Proteomes" id="UP001138768">
    <property type="component" value="Unassembled WGS sequence"/>
</dbReference>
<dbReference type="EMBL" id="NRRY01000035">
    <property type="protein sequence ID" value="MBK1620260.1"/>
    <property type="molecule type" value="Genomic_DNA"/>
</dbReference>
<dbReference type="AlphaFoldDB" id="A0A9X0WAZ7"/>
<dbReference type="PRINTS" id="PR01171">
    <property type="entry name" value="BCTLIPOCALIN"/>
</dbReference>
<name>A0A9X0WAZ7_9GAMM</name>
<comment type="similarity">
    <text evidence="1 2">Belongs to the calycin superfamily. Lipocalin family.</text>
</comment>
<dbReference type="InterPro" id="IPR002446">
    <property type="entry name" value="Lipocalin_bac"/>
</dbReference>
<evidence type="ECO:0000256" key="2">
    <source>
        <dbReference type="PIRNR" id="PIRNR036893"/>
    </source>
</evidence>
<dbReference type="PANTHER" id="PTHR10612:SF34">
    <property type="entry name" value="APOLIPOPROTEIN D"/>
    <property type="match status" value="1"/>
</dbReference>
<evidence type="ECO:0000256" key="1">
    <source>
        <dbReference type="ARBA" id="ARBA00006889"/>
    </source>
</evidence>
<dbReference type="PIRSF" id="PIRSF036893">
    <property type="entry name" value="Lipocalin_ApoD"/>
    <property type="match status" value="1"/>
</dbReference>
<sequence>MTKRPLSALRALLPGRLGKPRQPPATVARVDLDRLLGTWFEVARLPNLEADGPWQDSVNVAATYTKRPDGRIRVQTVAHNAKAGMRRSEVNGSVHPADPSGSKLILRFFKLIRGDLWVIGLDADYRWALMGTPSRRRLWLIARAPRIEADDFDQAMAIAVEQGYDAARVRPTRQQVKS</sequence>
<dbReference type="InterPro" id="IPR022272">
    <property type="entry name" value="Lipocalin_CS"/>
</dbReference>
<dbReference type="Pfam" id="PF08212">
    <property type="entry name" value="Lipocalin_2"/>
    <property type="match status" value="1"/>
</dbReference>
<comment type="function">
    <text evidence="2">Involved in the storage or transport of lipids necessary for membrane maintenance under stressful conditions. Displays a binding preference for lysophospholipids.</text>
</comment>
<keyword evidence="2" id="KW-0472">Membrane</keyword>
<comment type="subcellular location">
    <subcellularLocation>
        <location evidence="2">Cell outer membrane</location>
    </subcellularLocation>
</comment>
<dbReference type="SUPFAM" id="SSF50814">
    <property type="entry name" value="Lipocalins"/>
    <property type="match status" value="1"/>
</dbReference>
<keyword evidence="2" id="KW-0446">Lipid-binding</keyword>
<evidence type="ECO:0000313" key="5">
    <source>
        <dbReference type="Proteomes" id="UP001138768"/>
    </source>
</evidence>
<protein>
    <recommendedName>
        <fullName evidence="2">Outer membrane lipoprotein Blc</fullName>
    </recommendedName>
</protein>
<dbReference type="GO" id="GO:0008289">
    <property type="term" value="F:lipid binding"/>
    <property type="evidence" value="ECO:0007669"/>
    <property type="project" value="UniProtKB-UniRule"/>
</dbReference>
<keyword evidence="5" id="KW-1185">Reference proteome</keyword>
<dbReference type="Gene3D" id="2.40.128.20">
    <property type="match status" value="1"/>
</dbReference>
<dbReference type="InterPro" id="IPR000566">
    <property type="entry name" value="Lipocln_cytosolic_FA-bd_dom"/>
</dbReference>
<dbReference type="InterPro" id="IPR012674">
    <property type="entry name" value="Calycin"/>
</dbReference>
<proteinExistence type="inferred from homology"/>
<feature type="domain" description="Lipocalin/cytosolic fatty-acid binding" evidence="3">
    <location>
        <begin position="30"/>
        <end position="173"/>
    </location>
</feature>
<dbReference type="GO" id="GO:0006629">
    <property type="term" value="P:lipid metabolic process"/>
    <property type="evidence" value="ECO:0007669"/>
    <property type="project" value="TreeGrafter"/>
</dbReference>
<keyword evidence="2" id="KW-0449">Lipoprotein</keyword>
<dbReference type="GO" id="GO:0005737">
    <property type="term" value="C:cytoplasm"/>
    <property type="evidence" value="ECO:0007669"/>
    <property type="project" value="TreeGrafter"/>
</dbReference>
<gene>
    <name evidence="4" type="ORF">CKO42_17795</name>
</gene>
<dbReference type="RefSeq" id="WP_200246949.1">
    <property type="nucleotide sequence ID" value="NZ_NRRY01000035.1"/>
</dbReference>
<dbReference type="GO" id="GO:0000302">
    <property type="term" value="P:response to reactive oxygen species"/>
    <property type="evidence" value="ECO:0007669"/>
    <property type="project" value="TreeGrafter"/>
</dbReference>
<dbReference type="GO" id="GO:0009279">
    <property type="term" value="C:cell outer membrane"/>
    <property type="evidence" value="ECO:0007669"/>
    <property type="project" value="UniProtKB-SubCell"/>
</dbReference>
<accession>A0A9X0WAZ7</accession>